<feature type="region of interest" description="Disordered" evidence="1">
    <location>
        <begin position="1"/>
        <end position="83"/>
    </location>
</feature>
<feature type="compositionally biased region" description="Low complexity" evidence="1">
    <location>
        <begin position="13"/>
        <end position="24"/>
    </location>
</feature>
<protein>
    <submittedName>
        <fullName evidence="2">Uncharacterized protein</fullName>
    </submittedName>
</protein>
<evidence type="ECO:0000256" key="1">
    <source>
        <dbReference type="SAM" id="MobiDB-lite"/>
    </source>
</evidence>
<reference evidence="2" key="1">
    <citation type="submission" date="2020-02" db="EMBL/GenBank/DDBJ databases">
        <authorList>
            <person name="Meier V. D."/>
        </authorList>
    </citation>
    <scope>NUCLEOTIDE SEQUENCE</scope>
    <source>
        <strain evidence="2">AVDCRST_MAG04</strain>
    </source>
</reference>
<feature type="compositionally biased region" description="Basic and acidic residues" evidence="1">
    <location>
        <begin position="1"/>
        <end position="12"/>
    </location>
</feature>
<organism evidence="2">
    <name type="scientific">uncultured Acetobacteraceae bacterium</name>
    <dbReference type="NCBI Taxonomy" id="169975"/>
    <lineage>
        <taxon>Bacteria</taxon>
        <taxon>Pseudomonadati</taxon>
        <taxon>Pseudomonadota</taxon>
        <taxon>Alphaproteobacteria</taxon>
        <taxon>Acetobacterales</taxon>
        <taxon>Acetobacteraceae</taxon>
        <taxon>environmental samples</taxon>
    </lineage>
</organism>
<feature type="compositionally biased region" description="Gly residues" evidence="1">
    <location>
        <begin position="46"/>
        <end position="75"/>
    </location>
</feature>
<evidence type="ECO:0000313" key="2">
    <source>
        <dbReference type="EMBL" id="CAA9272393.1"/>
    </source>
</evidence>
<gene>
    <name evidence="2" type="ORF">AVDCRST_MAG04-3168</name>
</gene>
<proteinExistence type="predicted"/>
<name>A0A6J4J7A0_9PROT</name>
<dbReference type="EMBL" id="CADCTL010000229">
    <property type="protein sequence ID" value="CAA9272393.1"/>
    <property type="molecule type" value="Genomic_DNA"/>
</dbReference>
<accession>A0A6J4J7A0</accession>
<dbReference type="AlphaFoldDB" id="A0A6J4J7A0"/>
<sequence>MADKENDNKRAEGAAQPKPAAAEAPPAPPATKGVGGGAHGIASGHNPGGTSPGGGPGAGLGSIGTGGASTGGGSTGSVKQSGR</sequence>